<dbReference type="PROSITE" id="PS50088">
    <property type="entry name" value="ANK_REPEAT"/>
    <property type="match status" value="1"/>
</dbReference>
<comment type="caution">
    <text evidence="2">The sequence shown here is derived from an EMBL/GenBank/DDBJ whole genome shotgun (WGS) entry which is preliminary data.</text>
</comment>
<feature type="repeat" description="ANK" evidence="1">
    <location>
        <begin position="38"/>
        <end position="70"/>
    </location>
</feature>
<dbReference type="SUPFAM" id="SSF48403">
    <property type="entry name" value="Ankyrin repeat"/>
    <property type="match status" value="1"/>
</dbReference>
<evidence type="ECO:0000256" key="1">
    <source>
        <dbReference type="PROSITE-ProRule" id="PRU00023"/>
    </source>
</evidence>
<dbReference type="PANTHER" id="PTHR24116">
    <property type="entry name" value="KINASE D-INTERACTING SUBSTRATE OF 220 KDA"/>
    <property type="match status" value="1"/>
</dbReference>
<name>A0AAV2S211_MEGNR</name>
<dbReference type="EMBL" id="CAXKWB010042693">
    <property type="protein sequence ID" value="CAL4158332.1"/>
    <property type="molecule type" value="Genomic_DNA"/>
</dbReference>
<dbReference type="GO" id="GO:0030165">
    <property type="term" value="F:PDZ domain binding"/>
    <property type="evidence" value="ECO:0007669"/>
    <property type="project" value="TreeGrafter"/>
</dbReference>
<keyword evidence="3" id="KW-1185">Reference proteome</keyword>
<feature type="non-terminal residue" evidence="2">
    <location>
        <position position="115"/>
    </location>
</feature>
<dbReference type="PANTHER" id="PTHR24116:SF0">
    <property type="entry name" value="KINASE D-INTERACTING SUBSTRATE OF 220 KDA"/>
    <property type="match status" value="1"/>
</dbReference>
<evidence type="ECO:0000313" key="3">
    <source>
        <dbReference type="Proteomes" id="UP001497623"/>
    </source>
</evidence>
<dbReference type="InterPro" id="IPR002110">
    <property type="entry name" value="Ankyrin_rpt"/>
</dbReference>
<dbReference type="InterPro" id="IPR036770">
    <property type="entry name" value="Ankyrin_rpt-contain_sf"/>
</dbReference>
<dbReference type="Proteomes" id="UP001497623">
    <property type="component" value="Unassembled WGS sequence"/>
</dbReference>
<evidence type="ECO:0000313" key="2">
    <source>
        <dbReference type="EMBL" id="CAL4158332.1"/>
    </source>
</evidence>
<feature type="non-terminal residue" evidence="2">
    <location>
        <position position="1"/>
    </location>
</feature>
<proteinExistence type="predicted"/>
<sequence length="115" mass="12547">SLSKNLRTVAMYIMQGNLNGLLLFLGSSPDSVNETDDNGTTPLMLAARAGKPEICNELIMHGASINAKDLDHWTALTFGAKYGHVNVIDTLLIHDADPEKTDIGGWTPLMWTCYN</sequence>
<dbReference type="GO" id="GO:0019887">
    <property type="term" value="F:protein kinase regulator activity"/>
    <property type="evidence" value="ECO:0007669"/>
    <property type="project" value="TreeGrafter"/>
</dbReference>
<dbReference type="SMART" id="SM00248">
    <property type="entry name" value="ANK"/>
    <property type="match status" value="2"/>
</dbReference>
<dbReference type="AlphaFoldDB" id="A0AAV2S211"/>
<gene>
    <name evidence="2" type="ORF">MNOR_LOCUS32072</name>
</gene>
<keyword evidence="1" id="KW-0040">ANK repeat</keyword>
<dbReference type="Gene3D" id="1.25.40.20">
    <property type="entry name" value="Ankyrin repeat-containing domain"/>
    <property type="match status" value="1"/>
</dbReference>
<dbReference type="Pfam" id="PF12796">
    <property type="entry name" value="Ank_2"/>
    <property type="match status" value="1"/>
</dbReference>
<reference evidence="2 3" key="1">
    <citation type="submission" date="2024-05" db="EMBL/GenBank/DDBJ databases">
        <authorList>
            <person name="Wallberg A."/>
        </authorList>
    </citation>
    <scope>NUCLEOTIDE SEQUENCE [LARGE SCALE GENOMIC DNA]</scope>
</reference>
<organism evidence="2 3">
    <name type="scientific">Meganyctiphanes norvegica</name>
    <name type="common">Northern krill</name>
    <name type="synonym">Thysanopoda norvegica</name>
    <dbReference type="NCBI Taxonomy" id="48144"/>
    <lineage>
        <taxon>Eukaryota</taxon>
        <taxon>Metazoa</taxon>
        <taxon>Ecdysozoa</taxon>
        <taxon>Arthropoda</taxon>
        <taxon>Crustacea</taxon>
        <taxon>Multicrustacea</taxon>
        <taxon>Malacostraca</taxon>
        <taxon>Eumalacostraca</taxon>
        <taxon>Eucarida</taxon>
        <taxon>Euphausiacea</taxon>
        <taxon>Euphausiidae</taxon>
        <taxon>Meganyctiphanes</taxon>
    </lineage>
</organism>
<dbReference type="PROSITE" id="PS50297">
    <property type="entry name" value="ANK_REP_REGION"/>
    <property type="match status" value="1"/>
</dbReference>
<accession>A0AAV2S211</accession>
<protein>
    <submittedName>
        <fullName evidence="2">Uncharacterized protein</fullName>
    </submittedName>
</protein>
<dbReference type="InterPro" id="IPR052771">
    <property type="entry name" value="Neurotrophin_sig_adaptor"/>
</dbReference>